<dbReference type="InterPro" id="IPR033199">
    <property type="entry name" value="DDAH-like"/>
</dbReference>
<dbReference type="STRING" id="1882483.A0A317XYX0"/>
<dbReference type="GO" id="GO:0016403">
    <property type="term" value="F:dimethylargininase activity"/>
    <property type="evidence" value="ECO:0007669"/>
    <property type="project" value="TreeGrafter"/>
</dbReference>
<dbReference type="NCBIfam" id="NF045660">
    <property type="entry name" value="DiMthArgaseDdahStm"/>
    <property type="match status" value="1"/>
</dbReference>
<evidence type="ECO:0000256" key="2">
    <source>
        <dbReference type="ARBA" id="ARBA00022801"/>
    </source>
</evidence>
<dbReference type="Pfam" id="PF02274">
    <property type="entry name" value="ADI"/>
    <property type="match status" value="1"/>
</dbReference>
<dbReference type="InParanoid" id="A0A317XYX0"/>
<name>A0A317XYX0_9BASI</name>
<dbReference type="OrthoDB" id="26679at2759"/>
<feature type="active site" description="Proton donor" evidence="3">
    <location>
        <position position="176"/>
    </location>
</feature>
<dbReference type="GO" id="GO:0016597">
    <property type="term" value="F:amino acid binding"/>
    <property type="evidence" value="ECO:0007669"/>
    <property type="project" value="TreeGrafter"/>
</dbReference>
<proteinExistence type="inferred from homology"/>
<dbReference type="AlphaFoldDB" id="A0A317XYX0"/>
<evidence type="ECO:0000313" key="5">
    <source>
        <dbReference type="Proteomes" id="UP000246740"/>
    </source>
</evidence>
<accession>A0A317XYX0</accession>
<gene>
    <name evidence="4" type="ORF">BCV70DRAFT_18228</name>
</gene>
<dbReference type="EMBL" id="KZ819188">
    <property type="protein sequence ID" value="PWZ03487.1"/>
    <property type="molecule type" value="Genomic_DNA"/>
</dbReference>
<evidence type="ECO:0000256" key="3">
    <source>
        <dbReference type="PIRSR" id="PIRSR633199-1"/>
    </source>
</evidence>
<reference evidence="4 5" key="1">
    <citation type="journal article" date="2018" name="Mol. Biol. Evol.">
        <title>Broad Genomic Sampling Reveals a Smut Pathogenic Ancestry of the Fungal Clade Ustilaginomycotina.</title>
        <authorList>
            <person name="Kijpornyongpan T."/>
            <person name="Mondo S.J."/>
            <person name="Barry K."/>
            <person name="Sandor L."/>
            <person name="Lee J."/>
            <person name="Lipzen A."/>
            <person name="Pangilinan J."/>
            <person name="LaButti K."/>
            <person name="Hainaut M."/>
            <person name="Henrissat B."/>
            <person name="Grigoriev I.V."/>
            <person name="Spatafora J.W."/>
            <person name="Aime M.C."/>
        </authorList>
    </citation>
    <scope>NUCLEOTIDE SEQUENCE [LARGE SCALE GENOMIC DNA]</scope>
    <source>
        <strain evidence="4 5">MCA 3645</strain>
    </source>
</reference>
<keyword evidence="5" id="KW-1185">Reference proteome</keyword>
<keyword evidence="2 4" id="KW-0378">Hydrolase</keyword>
<organism evidence="4 5">
    <name type="scientific">Testicularia cyperi</name>
    <dbReference type="NCBI Taxonomy" id="1882483"/>
    <lineage>
        <taxon>Eukaryota</taxon>
        <taxon>Fungi</taxon>
        <taxon>Dikarya</taxon>
        <taxon>Basidiomycota</taxon>
        <taxon>Ustilaginomycotina</taxon>
        <taxon>Ustilaginomycetes</taxon>
        <taxon>Ustilaginales</taxon>
        <taxon>Anthracoideaceae</taxon>
        <taxon>Testicularia</taxon>
    </lineage>
</organism>
<sequence length="268" mass="28915">MSSQARATSGVLLIRKPSPRLAEGQITHISAPDSVDYDKALSEWTSYVHAFAALGWKTIEVDPAHDCPDSVFVEDSVVIFGRTAVVASPGHVSREPETQALKQWVLPELVQNGLLDNVCQIEKPGTLDGGDVLKIGKSVYVGHSSRTNQEGIEQLRHILAPLAYQVVAVPVTKALHLKSAVTALPDGTVIGWDPIVDDPNAFPSYLSVPEEHGVAVVVISQDHVLMSADAPKTKELFEKRGLQVTTVPISQFEALEGCVTCLSVRVRT</sequence>
<comment type="similarity">
    <text evidence="1">Belongs to the DDAH family.</text>
</comment>
<dbReference type="GO" id="GO:0000052">
    <property type="term" value="P:citrulline metabolic process"/>
    <property type="evidence" value="ECO:0007669"/>
    <property type="project" value="TreeGrafter"/>
</dbReference>
<evidence type="ECO:0000256" key="1">
    <source>
        <dbReference type="ARBA" id="ARBA00008532"/>
    </source>
</evidence>
<dbReference type="Proteomes" id="UP000246740">
    <property type="component" value="Unassembled WGS sequence"/>
</dbReference>
<dbReference type="SUPFAM" id="SSF55909">
    <property type="entry name" value="Pentein"/>
    <property type="match status" value="1"/>
</dbReference>
<dbReference type="GO" id="GO:0045429">
    <property type="term" value="P:positive regulation of nitric oxide biosynthetic process"/>
    <property type="evidence" value="ECO:0007669"/>
    <property type="project" value="TreeGrafter"/>
</dbReference>
<dbReference type="PANTHER" id="PTHR12737:SF9">
    <property type="entry name" value="DIMETHYLARGININASE"/>
    <property type="match status" value="1"/>
</dbReference>
<evidence type="ECO:0000313" key="4">
    <source>
        <dbReference type="EMBL" id="PWZ03487.1"/>
    </source>
</evidence>
<dbReference type="GO" id="GO:0006525">
    <property type="term" value="P:arginine metabolic process"/>
    <property type="evidence" value="ECO:0007669"/>
    <property type="project" value="TreeGrafter"/>
</dbReference>
<dbReference type="PANTHER" id="PTHR12737">
    <property type="entry name" value="DIMETHYLARGININE DIMETHYLAMINOHYDROLASE"/>
    <property type="match status" value="1"/>
</dbReference>
<protein>
    <submittedName>
        <fullName evidence="4">Dimethylarginine dimethylaminohydrolase</fullName>
    </submittedName>
</protein>
<feature type="active site" description="Nucleophile" evidence="3">
    <location>
        <position position="261"/>
    </location>
</feature>
<dbReference type="Gene3D" id="3.75.10.10">
    <property type="entry name" value="L-arginine/glycine Amidinotransferase, Chain A"/>
    <property type="match status" value="1"/>
</dbReference>